<evidence type="ECO:0000313" key="2">
    <source>
        <dbReference type="EMBL" id="SEA43341.1"/>
    </source>
</evidence>
<evidence type="ECO:0000256" key="1">
    <source>
        <dbReference type="SAM" id="Phobius"/>
    </source>
</evidence>
<sequence>MYMEFCKPPKIIVVLFCRMRNLLYFCWVIINFFIMSKLESRALELFKQQRRLAESDNGQELSLDEINEEIRVVRKERNKKGMSIAADSSLKYEKF</sequence>
<feature type="transmembrane region" description="Helical" evidence="1">
    <location>
        <begin position="12"/>
        <end position="34"/>
    </location>
</feature>
<accession>A0A1H4B5D9</accession>
<reference evidence="2 3" key="1">
    <citation type="submission" date="2016-10" db="EMBL/GenBank/DDBJ databases">
        <authorList>
            <person name="de Groot N.N."/>
        </authorList>
    </citation>
    <scope>NUCLEOTIDE SEQUENCE [LARGE SCALE GENOMIC DNA]</scope>
    <source>
        <strain evidence="2 3">D31d</strain>
    </source>
</reference>
<name>A0A1H4B5D9_XYLRU</name>
<protein>
    <submittedName>
        <fullName evidence="2">Uncharacterized protein</fullName>
    </submittedName>
</protein>
<keyword evidence="1" id="KW-0472">Membrane</keyword>
<evidence type="ECO:0000313" key="3">
    <source>
        <dbReference type="Proteomes" id="UP000182257"/>
    </source>
</evidence>
<keyword evidence="1" id="KW-0812">Transmembrane</keyword>
<dbReference type="Proteomes" id="UP000182257">
    <property type="component" value="Unassembled WGS sequence"/>
</dbReference>
<dbReference type="AlphaFoldDB" id="A0A1H4B5D9"/>
<gene>
    <name evidence="2" type="ORF">SAMN05216462_1528</name>
</gene>
<keyword evidence="1" id="KW-1133">Transmembrane helix</keyword>
<proteinExistence type="predicted"/>
<dbReference type="EMBL" id="FNRF01000002">
    <property type="protein sequence ID" value="SEA43341.1"/>
    <property type="molecule type" value="Genomic_DNA"/>
</dbReference>
<organism evidence="2 3">
    <name type="scientific">Xylanibacter ruminicola</name>
    <name type="common">Prevotella ruminicola</name>
    <dbReference type="NCBI Taxonomy" id="839"/>
    <lineage>
        <taxon>Bacteria</taxon>
        <taxon>Pseudomonadati</taxon>
        <taxon>Bacteroidota</taxon>
        <taxon>Bacteroidia</taxon>
        <taxon>Bacteroidales</taxon>
        <taxon>Prevotellaceae</taxon>
        <taxon>Xylanibacter</taxon>
    </lineage>
</organism>